<protein>
    <recommendedName>
        <fullName evidence="4">HTH marR-type domain-containing protein</fullName>
    </recommendedName>
</protein>
<dbReference type="GeneID" id="301134551"/>
<dbReference type="RefSeq" id="WP_053415102.1">
    <property type="nucleotide sequence ID" value="NZ_CP063302.1"/>
</dbReference>
<dbReference type="InterPro" id="IPR000835">
    <property type="entry name" value="HTH_MarR-typ"/>
</dbReference>
<dbReference type="PROSITE" id="PS01117">
    <property type="entry name" value="HTH_MARR_1"/>
    <property type="match status" value="1"/>
</dbReference>
<keyword evidence="3" id="KW-0804">Transcription</keyword>
<evidence type="ECO:0000313" key="6">
    <source>
        <dbReference type="Proteomes" id="UP000036867"/>
    </source>
</evidence>
<dbReference type="GO" id="GO:0003677">
    <property type="term" value="F:DNA binding"/>
    <property type="evidence" value="ECO:0007669"/>
    <property type="project" value="UniProtKB-KW"/>
</dbReference>
<dbReference type="InterPro" id="IPR023187">
    <property type="entry name" value="Tscrpt_reg_MarR-type_CS"/>
</dbReference>
<dbReference type="PANTHER" id="PTHR42756:SF1">
    <property type="entry name" value="TRANSCRIPTIONAL REPRESSOR OF EMRAB OPERON"/>
    <property type="match status" value="1"/>
</dbReference>
<dbReference type="InterPro" id="IPR036388">
    <property type="entry name" value="WH-like_DNA-bd_sf"/>
</dbReference>
<sequence length="137" mass="16185">MEKSFEDAIKNLMEEMFDIQNKSNEFMKVLTHDENLSENLILLLLRLKLFKHMKITEISEAFMLTPGAATNMCDKLENLDYVERIRIKDDRRVVRVSLTKKGEERVAAIFSKFSKEKIEEISSTFVEINKLFKKIEY</sequence>
<dbReference type="PRINTS" id="PR00598">
    <property type="entry name" value="HTHMARR"/>
</dbReference>
<dbReference type="GO" id="GO:0003700">
    <property type="term" value="F:DNA-binding transcription factor activity"/>
    <property type="evidence" value="ECO:0007669"/>
    <property type="project" value="InterPro"/>
</dbReference>
<dbReference type="SMART" id="SM00347">
    <property type="entry name" value="HTH_MARR"/>
    <property type="match status" value="1"/>
</dbReference>
<evidence type="ECO:0000259" key="4">
    <source>
        <dbReference type="PROSITE" id="PS50995"/>
    </source>
</evidence>
<gene>
    <name evidence="5" type="ORF">AMD00_00220</name>
</gene>
<dbReference type="OrthoDB" id="2608936at2"/>
<name>A0A0M0LJ45_9BACL</name>
<organism evidence="5 6">
    <name type="scientific">Viridibacillus arvi</name>
    <dbReference type="NCBI Taxonomy" id="263475"/>
    <lineage>
        <taxon>Bacteria</taxon>
        <taxon>Bacillati</taxon>
        <taxon>Bacillota</taxon>
        <taxon>Bacilli</taxon>
        <taxon>Bacillales</taxon>
        <taxon>Caryophanaceae</taxon>
        <taxon>Viridibacillus</taxon>
    </lineage>
</organism>
<dbReference type="PANTHER" id="PTHR42756">
    <property type="entry name" value="TRANSCRIPTIONAL REGULATOR, MARR"/>
    <property type="match status" value="1"/>
</dbReference>
<evidence type="ECO:0000256" key="1">
    <source>
        <dbReference type="ARBA" id="ARBA00023015"/>
    </source>
</evidence>
<dbReference type="Proteomes" id="UP000036867">
    <property type="component" value="Unassembled WGS sequence"/>
</dbReference>
<comment type="caution">
    <text evidence="5">The sequence shown here is derived from an EMBL/GenBank/DDBJ whole genome shotgun (WGS) entry which is preliminary data.</text>
</comment>
<evidence type="ECO:0000256" key="3">
    <source>
        <dbReference type="ARBA" id="ARBA00023163"/>
    </source>
</evidence>
<evidence type="ECO:0000313" key="5">
    <source>
        <dbReference type="EMBL" id="KOO50991.1"/>
    </source>
</evidence>
<dbReference type="Pfam" id="PF01047">
    <property type="entry name" value="MarR"/>
    <property type="match status" value="1"/>
</dbReference>
<dbReference type="STRING" id="263475.AMD00_00220"/>
<keyword evidence="2" id="KW-0238">DNA-binding</keyword>
<proteinExistence type="predicted"/>
<dbReference type="Gene3D" id="1.10.10.10">
    <property type="entry name" value="Winged helix-like DNA-binding domain superfamily/Winged helix DNA-binding domain"/>
    <property type="match status" value="1"/>
</dbReference>
<dbReference type="PATRIC" id="fig|263475.3.peg.341"/>
<keyword evidence="6" id="KW-1185">Reference proteome</keyword>
<reference evidence="6" key="1">
    <citation type="submission" date="2015-08" db="EMBL/GenBank/DDBJ databases">
        <title>Fjat-10028 dsm 16317.</title>
        <authorList>
            <person name="Liu B."/>
            <person name="Wang J."/>
            <person name="Zhu Y."/>
            <person name="Liu G."/>
            <person name="Chen Q."/>
            <person name="Chen Z."/>
            <person name="Lan J."/>
            <person name="Che J."/>
            <person name="Ge C."/>
            <person name="Shi H."/>
            <person name="Pan Z."/>
            <person name="Liu X."/>
        </authorList>
    </citation>
    <scope>NUCLEOTIDE SEQUENCE [LARGE SCALE GENOMIC DNA]</scope>
    <source>
        <strain evidence="6">DSM 16317</strain>
    </source>
</reference>
<dbReference type="PROSITE" id="PS50995">
    <property type="entry name" value="HTH_MARR_2"/>
    <property type="match status" value="1"/>
</dbReference>
<dbReference type="SUPFAM" id="SSF46785">
    <property type="entry name" value="Winged helix' DNA-binding domain"/>
    <property type="match status" value="1"/>
</dbReference>
<dbReference type="EMBL" id="LILB01000001">
    <property type="protein sequence ID" value="KOO50991.1"/>
    <property type="molecule type" value="Genomic_DNA"/>
</dbReference>
<dbReference type="InterPro" id="IPR036390">
    <property type="entry name" value="WH_DNA-bd_sf"/>
</dbReference>
<evidence type="ECO:0000256" key="2">
    <source>
        <dbReference type="ARBA" id="ARBA00023125"/>
    </source>
</evidence>
<accession>A0A0M0LJ45</accession>
<dbReference type="AlphaFoldDB" id="A0A0M0LJ45"/>
<keyword evidence="1" id="KW-0805">Transcription regulation</keyword>
<feature type="domain" description="HTH marR-type" evidence="4">
    <location>
        <begin position="9"/>
        <end position="137"/>
    </location>
</feature>